<feature type="transmembrane region" description="Helical" evidence="1">
    <location>
        <begin position="491"/>
        <end position="508"/>
    </location>
</feature>
<evidence type="ECO:0000313" key="2">
    <source>
        <dbReference type="EMBL" id="TVT40487.1"/>
    </source>
</evidence>
<dbReference type="OrthoDB" id="2079210at2"/>
<gene>
    <name evidence="2" type="ORF">FNT36_13495</name>
</gene>
<proteinExistence type="predicted"/>
<organism evidence="2 3">
    <name type="scientific">Hymenobacter setariae</name>
    <dbReference type="NCBI Taxonomy" id="2594794"/>
    <lineage>
        <taxon>Bacteria</taxon>
        <taxon>Pseudomonadati</taxon>
        <taxon>Bacteroidota</taxon>
        <taxon>Cytophagia</taxon>
        <taxon>Cytophagales</taxon>
        <taxon>Hymenobacteraceae</taxon>
        <taxon>Hymenobacter</taxon>
    </lineage>
</organism>
<dbReference type="EMBL" id="VMRJ01000003">
    <property type="protein sequence ID" value="TVT40487.1"/>
    <property type="molecule type" value="Genomic_DNA"/>
</dbReference>
<comment type="caution">
    <text evidence="2">The sequence shown here is derived from an EMBL/GenBank/DDBJ whole genome shotgun (WGS) entry which is preliminary data.</text>
</comment>
<dbReference type="PANTHER" id="PTHR40940">
    <property type="entry name" value="PROTEIN BATD-RELATED"/>
    <property type="match status" value="1"/>
</dbReference>
<dbReference type="InterPro" id="IPR025738">
    <property type="entry name" value="BatD"/>
</dbReference>
<evidence type="ECO:0000313" key="3">
    <source>
        <dbReference type="Proteomes" id="UP000317624"/>
    </source>
</evidence>
<keyword evidence="1" id="KW-0472">Membrane</keyword>
<protein>
    <submittedName>
        <fullName evidence="2">Protein BatD</fullName>
    </submittedName>
</protein>
<keyword evidence="1" id="KW-1133">Transmembrane helix</keyword>
<accession>A0A558BVD6</accession>
<name>A0A558BVD6_9BACT</name>
<dbReference type="Proteomes" id="UP000317624">
    <property type="component" value="Unassembled WGS sequence"/>
</dbReference>
<dbReference type="AlphaFoldDB" id="A0A558BVD6"/>
<reference evidence="2 3" key="1">
    <citation type="submission" date="2019-07" db="EMBL/GenBank/DDBJ databases">
        <title>Hymenobacter sp. straun FUR1 Genome sequencing and assembly.</title>
        <authorList>
            <person name="Chhetri G."/>
        </authorList>
    </citation>
    <scope>NUCLEOTIDE SEQUENCE [LARGE SCALE GENOMIC DNA]</scope>
    <source>
        <strain evidence="2 3">Fur1</strain>
    </source>
</reference>
<dbReference type="PANTHER" id="PTHR40940:SF2">
    <property type="entry name" value="BATD"/>
    <property type="match status" value="1"/>
</dbReference>
<keyword evidence="1" id="KW-0812">Transmembrane</keyword>
<evidence type="ECO:0000256" key="1">
    <source>
        <dbReference type="SAM" id="Phobius"/>
    </source>
</evidence>
<sequence>MQFSLYLSAQKFLTRCAFWGPRGLGWLLSLLLWCSSGAPTRAQQPVPAPEAELVPGPAVIPLTATYSLGVRVRGAVITSHSEFPELEGFRKAGLTKTTATRLVAGRGSVAELTLTQRYAPYTEGTYQIPAFDLTVNGQVLHSPGSRVRVAAAPATAPLTDATVGAGQAIGSLDQLLGKPKPKYFYEPPDHASLALEASQNKVFVGEGVRVALYLYLQPADQAVLNFYNFTEQLPELVRQLRQPTAWEVPAPEAAIVPDTVRREGAVYLRFRLAETTYYPLTAQELRFPPLALTMTKFKLLKKPQPGEDDKLAIYKTYTAPAVRVAVRPLPARRGAPAGSVPVGHYTLHEGVSGVRFRTGEAFVYTFGVEGAGNTSALVLPTPRSTDQLEVYGPDIKEEKLPDGTPRKSFRYRLVPHQPGVLALDSLFQLVFFDPTTARYDTLRPELRPEVRGVARPIAAANPAEDPFYGPALGRADSQLQPLDVYQDVRRYAGWLLGALLVVTAVGWWRSS</sequence>
<keyword evidence="3" id="KW-1185">Reference proteome</keyword>